<gene>
    <name evidence="3" type="primary">LOC113042707</name>
</gene>
<name>A0A6P6JAS9_CARAU</name>
<sequence>MFRYDKHKRDVAKSTSDIFTEKKETEMKQQQQTSEMDALQKIMDDLDANLQTTNKALEDIEKKIAEIQKFISSITGTKDEKTPAGENKTEADLALFSAIVPFVESIIGFISKMGLSSSQESSIKTLQTGLSELTSAQQHLKERKWEIQNKLMDKQLQLAKLKIENGQMPSVDHLDEVQRCLSQIQKILDQLETFWEKVGSLLDTLKQRTFAGEDFIEYLADLKEEFLESIDAAKEGWTQFGSSCMKANKIFSVQSSQAYKFLEISPSSLSKEDRQKEYENVKEKLKKIRPNTVNVAIKQ</sequence>
<protein>
    <submittedName>
        <fullName evidence="3">Uncharacterized protein LOC113042707</fullName>
    </submittedName>
</protein>
<dbReference type="AlphaFoldDB" id="A0A6P6JAS9"/>
<evidence type="ECO:0000313" key="2">
    <source>
        <dbReference type="Proteomes" id="UP000515129"/>
    </source>
</evidence>
<feature type="region of interest" description="Disordered" evidence="1">
    <location>
        <begin position="1"/>
        <end position="35"/>
    </location>
</feature>
<evidence type="ECO:0000256" key="1">
    <source>
        <dbReference type="SAM" id="MobiDB-lite"/>
    </source>
</evidence>
<proteinExistence type="predicted"/>
<evidence type="ECO:0000313" key="3">
    <source>
        <dbReference type="RefSeq" id="XP_026057514.1"/>
    </source>
</evidence>
<dbReference type="Proteomes" id="UP000515129">
    <property type="component" value="Chromosome 24"/>
</dbReference>
<dbReference type="OrthoDB" id="8956653at2759"/>
<dbReference type="KEGG" id="caua:113042707"/>
<reference evidence="3" key="1">
    <citation type="submission" date="2025-08" db="UniProtKB">
        <authorList>
            <consortium name="RefSeq"/>
        </authorList>
    </citation>
    <scope>IDENTIFICATION</scope>
    <source>
        <strain evidence="3">Wakin</strain>
        <tissue evidence="3">Muscle</tissue>
    </source>
</reference>
<organism evidence="2 3">
    <name type="scientific">Carassius auratus</name>
    <name type="common">Goldfish</name>
    <dbReference type="NCBI Taxonomy" id="7957"/>
    <lineage>
        <taxon>Eukaryota</taxon>
        <taxon>Metazoa</taxon>
        <taxon>Chordata</taxon>
        <taxon>Craniata</taxon>
        <taxon>Vertebrata</taxon>
        <taxon>Euteleostomi</taxon>
        <taxon>Actinopterygii</taxon>
        <taxon>Neopterygii</taxon>
        <taxon>Teleostei</taxon>
        <taxon>Ostariophysi</taxon>
        <taxon>Cypriniformes</taxon>
        <taxon>Cyprinidae</taxon>
        <taxon>Cyprininae</taxon>
        <taxon>Carassius</taxon>
    </lineage>
</organism>
<accession>A0A6P6JAS9</accession>
<keyword evidence="2" id="KW-1185">Reference proteome</keyword>
<dbReference type="RefSeq" id="XP_026057514.1">
    <property type="nucleotide sequence ID" value="XM_026201729.1"/>
</dbReference>
<dbReference type="GeneID" id="113042707"/>